<evidence type="ECO:0000313" key="4">
    <source>
        <dbReference type="Proteomes" id="UP000002051"/>
    </source>
</evidence>
<protein>
    <submittedName>
        <fullName evidence="2">Transmembrane protein, putative</fullName>
    </submittedName>
</protein>
<dbReference type="EnsemblPlants" id="KEH22754">
    <property type="protein sequence ID" value="KEH22754"/>
    <property type="gene ID" value="MTR_7g056697"/>
</dbReference>
<reference evidence="2 4" key="1">
    <citation type="journal article" date="2011" name="Nature">
        <title>The Medicago genome provides insight into the evolution of rhizobial symbioses.</title>
        <authorList>
            <person name="Young N.D."/>
            <person name="Debelle F."/>
            <person name="Oldroyd G.E."/>
            <person name="Geurts R."/>
            <person name="Cannon S.B."/>
            <person name="Udvardi M.K."/>
            <person name="Benedito V.A."/>
            <person name="Mayer K.F."/>
            <person name="Gouzy J."/>
            <person name="Schoof H."/>
            <person name="Van de Peer Y."/>
            <person name="Proost S."/>
            <person name="Cook D.R."/>
            <person name="Meyers B.C."/>
            <person name="Spannagl M."/>
            <person name="Cheung F."/>
            <person name="De Mita S."/>
            <person name="Krishnakumar V."/>
            <person name="Gundlach H."/>
            <person name="Zhou S."/>
            <person name="Mudge J."/>
            <person name="Bharti A.K."/>
            <person name="Murray J.D."/>
            <person name="Naoumkina M.A."/>
            <person name="Rosen B."/>
            <person name="Silverstein K.A."/>
            <person name="Tang H."/>
            <person name="Rombauts S."/>
            <person name="Zhao P.X."/>
            <person name="Zhou P."/>
            <person name="Barbe V."/>
            <person name="Bardou P."/>
            <person name="Bechner M."/>
            <person name="Bellec A."/>
            <person name="Berger A."/>
            <person name="Berges H."/>
            <person name="Bidwell S."/>
            <person name="Bisseling T."/>
            <person name="Choisne N."/>
            <person name="Couloux A."/>
            <person name="Denny R."/>
            <person name="Deshpande S."/>
            <person name="Dai X."/>
            <person name="Doyle J.J."/>
            <person name="Dudez A.M."/>
            <person name="Farmer A.D."/>
            <person name="Fouteau S."/>
            <person name="Franken C."/>
            <person name="Gibelin C."/>
            <person name="Gish J."/>
            <person name="Goldstein S."/>
            <person name="Gonzalez A.J."/>
            <person name="Green P.J."/>
            <person name="Hallab A."/>
            <person name="Hartog M."/>
            <person name="Hua A."/>
            <person name="Humphray S.J."/>
            <person name="Jeong D.H."/>
            <person name="Jing Y."/>
            <person name="Jocker A."/>
            <person name="Kenton S.M."/>
            <person name="Kim D.J."/>
            <person name="Klee K."/>
            <person name="Lai H."/>
            <person name="Lang C."/>
            <person name="Lin S."/>
            <person name="Macmil S.L."/>
            <person name="Magdelenat G."/>
            <person name="Matthews L."/>
            <person name="McCorrison J."/>
            <person name="Monaghan E.L."/>
            <person name="Mun J.H."/>
            <person name="Najar F.Z."/>
            <person name="Nicholson C."/>
            <person name="Noirot C."/>
            <person name="O'Bleness M."/>
            <person name="Paule C.R."/>
            <person name="Poulain J."/>
            <person name="Prion F."/>
            <person name="Qin B."/>
            <person name="Qu C."/>
            <person name="Retzel E.F."/>
            <person name="Riddle C."/>
            <person name="Sallet E."/>
            <person name="Samain S."/>
            <person name="Samson N."/>
            <person name="Sanders I."/>
            <person name="Saurat O."/>
            <person name="Scarpelli C."/>
            <person name="Schiex T."/>
            <person name="Segurens B."/>
            <person name="Severin A.J."/>
            <person name="Sherrier D.J."/>
            <person name="Shi R."/>
            <person name="Sims S."/>
            <person name="Singer S.R."/>
            <person name="Sinharoy S."/>
            <person name="Sterck L."/>
            <person name="Viollet A."/>
            <person name="Wang B.B."/>
            <person name="Wang K."/>
            <person name="Wang M."/>
            <person name="Wang X."/>
            <person name="Warfsmann J."/>
            <person name="Weissenbach J."/>
            <person name="White D.D."/>
            <person name="White J.D."/>
            <person name="Wiley G.B."/>
            <person name="Wincker P."/>
            <person name="Xing Y."/>
            <person name="Yang L."/>
            <person name="Yao Z."/>
            <person name="Ying F."/>
            <person name="Zhai J."/>
            <person name="Zhou L."/>
            <person name="Zuber A."/>
            <person name="Denarie J."/>
            <person name="Dixon R.A."/>
            <person name="May G.D."/>
            <person name="Schwartz D.C."/>
            <person name="Rogers J."/>
            <person name="Quetier F."/>
            <person name="Town C.D."/>
            <person name="Roe B.A."/>
        </authorList>
    </citation>
    <scope>NUCLEOTIDE SEQUENCE [LARGE SCALE GENOMIC DNA]</scope>
    <source>
        <strain evidence="2">A17</strain>
        <strain evidence="3 4">cv. Jemalong A17</strain>
    </source>
</reference>
<dbReference type="HOGENOM" id="CLU_2761656_0_0_1"/>
<keyword evidence="4" id="KW-1185">Reference proteome</keyword>
<gene>
    <name evidence="2" type="ordered locus">MTR_7g056697</name>
</gene>
<evidence type="ECO:0000313" key="2">
    <source>
        <dbReference type="EMBL" id="KEH22754.1"/>
    </source>
</evidence>
<keyword evidence="1 2" id="KW-0812">Transmembrane</keyword>
<dbReference type="EMBL" id="CM001223">
    <property type="protein sequence ID" value="KEH22754.1"/>
    <property type="molecule type" value="Genomic_DNA"/>
</dbReference>
<evidence type="ECO:0000256" key="1">
    <source>
        <dbReference type="SAM" id="Phobius"/>
    </source>
</evidence>
<organism evidence="2 4">
    <name type="scientific">Medicago truncatula</name>
    <name type="common">Barrel medic</name>
    <name type="synonym">Medicago tribuloides</name>
    <dbReference type="NCBI Taxonomy" id="3880"/>
    <lineage>
        <taxon>Eukaryota</taxon>
        <taxon>Viridiplantae</taxon>
        <taxon>Streptophyta</taxon>
        <taxon>Embryophyta</taxon>
        <taxon>Tracheophyta</taxon>
        <taxon>Spermatophyta</taxon>
        <taxon>Magnoliopsida</taxon>
        <taxon>eudicotyledons</taxon>
        <taxon>Gunneridae</taxon>
        <taxon>Pentapetalae</taxon>
        <taxon>rosids</taxon>
        <taxon>fabids</taxon>
        <taxon>Fabales</taxon>
        <taxon>Fabaceae</taxon>
        <taxon>Papilionoideae</taxon>
        <taxon>50 kb inversion clade</taxon>
        <taxon>NPAAA clade</taxon>
        <taxon>Hologalegina</taxon>
        <taxon>IRL clade</taxon>
        <taxon>Trifolieae</taxon>
        <taxon>Medicago</taxon>
    </lineage>
</organism>
<evidence type="ECO:0000313" key="3">
    <source>
        <dbReference type="EnsemblPlants" id="KEH22754"/>
    </source>
</evidence>
<name>A0A072TZ23_MEDTR</name>
<sequence length="70" mass="7318">MGEFFVLLGGNDVLHRQPSFDVGGFALCTGLILASFFLGSQRLSLVPVGCDLETSGCLGRGGSFVQGPRL</sequence>
<proteinExistence type="predicted"/>
<accession>A0A072TZ23</accession>
<keyword evidence="1" id="KW-0472">Membrane</keyword>
<dbReference type="AlphaFoldDB" id="A0A072TZ23"/>
<reference evidence="3" key="3">
    <citation type="submission" date="2015-04" db="UniProtKB">
        <authorList>
            <consortium name="EnsemblPlants"/>
        </authorList>
    </citation>
    <scope>IDENTIFICATION</scope>
    <source>
        <strain evidence="3">cv. Jemalong A17</strain>
    </source>
</reference>
<keyword evidence="1" id="KW-1133">Transmembrane helix</keyword>
<dbReference type="Proteomes" id="UP000002051">
    <property type="component" value="Unassembled WGS sequence"/>
</dbReference>
<reference evidence="2 4" key="2">
    <citation type="journal article" date="2014" name="BMC Genomics">
        <title>An improved genome release (version Mt4.0) for the model legume Medicago truncatula.</title>
        <authorList>
            <person name="Tang H."/>
            <person name="Krishnakumar V."/>
            <person name="Bidwell S."/>
            <person name="Rosen B."/>
            <person name="Chan A."/>
            <person name="Zhou S."/>
            <person name="Gentzbittel L."/>
            <person name="Childs K.L."/>
            <person name="Yandell M."/>
            <person name="Gundlach H."/>
            <person name="Mayer K.F."/>
            <person name="Schwartz D.C."/>
            <person name="Town C.D."/>
        </authorList>
    </citation>
    <scope>GENOME REANNOTATION</scope>
    <source>
        <strain evidence="2">A17</strain>
        <strain evidence="3 4">cv. Jemalong A17</strain>
    </source>
</reference>
<feature type="transmembrane region" description="Helical" evidence="1">
    <location>
        <begin position="20"/>
        <end position="38"/>
    </location>
</feature>